<evidence type="ECO:0000313" key="1">
    <source>
        <dbReference type="EMBL" id="ANU57643.1"/>
    </source>
</evidence>
<accession>A0A1C7GZ54</accession>
<reference evidence="2" key="1">
    <citation type="submission" date="2016-04" db="EMBL/GenBank/DDBJ databases">
        <title>Complete Genome Sequences of Twelve Strains of a Stable Defined Moderately Diverse Mouse Microbiota 2 (sDMDMm2).</title>
        <authorList>
            <person name="Uchimura Y."/>
            <person name="Wyss M."/>
            <person name="Brugiroux S."/>
            <person name="Limenitakis J.P."/>
            <person name="Stecher B."/>
            <person name="McCoy K.D."/>
            <person name="Macpherson A.J."/>
        </authorList>
    </citation>
    <scope>NUCLEOTIDE SEQUENCE [LARGE SCALE GENOMIC DNA]</scope>
    <source>
        <strain evidence="2">I48</strain>
    </source>
</reference>
<organism evidence="1 2">
    <name type="scientific">Bacteroides caecimuris</name>
    <dbReference type="NCBI Taxonomy" id="1796613"/>
    <lineage>
        <taxon>Bacteria</taxon>
        <taxon>Pseudomonadati</taxon>
        <taxon>Bacteroidota</taxon>
        <taxon>Bacteroidia</taxon>
        <taxon>Bacteroidales</taxon>
        <taxon>Bacteroidaceae</taxon>
        <taxon>Bacteroides</taxon>
    </lineage>
</organism>
<evidence type="ECO:0000313" key="2">
    <source>
        <dbReference type="Proteomes" id="UP000092631"/>
    </source>
</evidence>
<proteinExistence type="predicted"/>
<dbReference type="KEGG" id="bcae:A4V03_08730"/>
<sequence length="66" mass="7721">MENIFMLSQNVIWKSFAWVYDKIVKIDFAQDTVNSSLVNKSNSLIRWQNIKVGHHYLLLILVGEVL</sequence>
<dbReference type="Proteomes" id="UP000092631">
    <property type="component" value="Chromosome"/>
</dbReference>
<keyword evidence="2" id="KW-1185">Reference proteome</keyword>
<dbReference type="AlphaFoldDB" id="A0A1C7GZ54"/>
<gene>
    <name evidence="1" type="ORF">A4V03_08730</name>
</gene>
<dbReference type="EMBL" id="CP015401">
    <property type="protein sequence ID" value="ANU57643.1"/>
    <property type="molecule type" value="Genomic_DNA"/>
</dbReference>
<name>A0A1C7GZ54_9BACE</name>
<protein>
    <submittedName>
        <fullName evidence="1">Uncharacterized protein</fullName>
    </submittedName>
</protein>